<evidence type="ECO:0000313" key="2">
    <source>
        <dbReference type="EMBL" id="EOA26162.1"/>
    </source>
</evidence>
<dbReference type="PANTHER" id="PTHR31293">
    <property type="entry name" value="RNI-LIKE SUPERFAMILY PROTEIN"/>
    <property type="match status" value="1"/>
</dbReference>
<dbReference type="InterPro" id="IPR055411">
    <property type="entry name" value="LRR_FXL15/At3g58940/PEG3-like"/>
</dbReference>
<sequence length="337" mass="38415">NIDRWICYALEHGVSELHLCTYLFWSISIPSKVFTSTTLVKLSLRFLNLLRVPSDTCLPALKVLNLDSMWFEGNQFFDVFLPACPALEDLTIQGYTSSRIFPYVISSKTIKKLSVSYSCYRYGDDFSSKILFDTPNVVDFYYFSYLGGKSPSPQCRMDSLAKAKLNLCFLRRNGADMQSGTDVTDLIGGIRNVKTLHLTSSSVEVISACCKGGLPVFNNLVDLVFSSKEQGWKSLLPCLLRRSPNLKTLVLSGLDYFSCRRHRFTWIPRNNQINMLRIMKFQGYKSELKHIRHFLLKMECLEVLQVYVAASMDGPKKKQLKEDLLELPTASSKLKIQ</sequence>
<dbReference type="KEGG" id="crb:17887222"/>
<dbReference type="Pfam" id="PF24758">
    <property type="entry name" value="LRR_At5g56370"/>
    <property type="match status" value="1"/>
</dbReference>
<feature type="non-terminal residue" evidence="2">
    <location>
        <position position="337"/>
    </location>
</feature>
<protein>
    <recommendedName>
        <fullName evidence="1">F-box/LRR-repeat protein 15/At3g58940/PEG3-like LRR domain-containing protein</fullName>
    </recommendedName>
</protein>
<dbReference type="PANTHER" id="PTHR31293:SF12">
    <property type="entry name" value="RNI-LIKE SUPERFAMILY PROTEIN"/>
    <property type="match status" value="1"/>
</dbReference>
<feature type="domain" description="F-box/LRR-repeat protein 15/At3g58940/PEG3-like LRR" evidence="1">
    <location>
        <begin position="2"/>
        <end position="119"/>
    </location>
</feature>
<gene>
    <name evidence="2" type="ORF">CARUB_v10019600mg</name>
</gene>
<reference evidence="3" key="1">
    <citation type="journal article" date="2013" name="Nat. Genet.">
        <title>The Capsella rubella genome and the genomic consequences of rapid mating system evolution.</title>
        <authorList>
            <person name="Slotte T."/>
            <person name="Hazzouri K.M."/>
            <person name="Agren J.A."/>
            <person name="Koenig D."/>
            <person name="Maumus F."/>
            <person name="Guo Y.L."/>
            <person name="Steige K."/>
            <person name="Platts A.E."/>
            <person name="Escobar J.S."/>
            <person name="Newman L.K."/>
            <person name="Wang W."/>
            <person name="Mandakova T."/>
            <person name="Vello E."/>
            <person name="Smith L.M."/>
            <person name="Henz S.R."/>
            <person name="Steffen J."/>
            <person name="Takuno S."/>
            <person name="Brandvain Y."/>
            <person name="Coop G."/>
            <person name="Andolfatto P."/>
            <person name="Hu T.T."/>
            <person name="Blanchette M."/>
            <person name="Clark R.M."/>
            <person name="Quesneville H."/>
            <person name="Nordborg M."/>
            <person name="Gaut B.S."/>
            <person name="Lysak M.A."/>
            <person name="Jenkins J."/>
            <person name="Grimwood J."/>
            <person name="Chapman J."/>
            <person name="Prochnik S."/>
            <person name="Shu S."/>
            <person name="Rokhsar D."/>
            <person name="Schmutz J."/>
            <person name="Weigel D."/>
            <person name="Wright S.I."/>
        </authorList>
    </citation>
    <scope>NUCLEOTIDE SEQUENCE [LARGE SCALE GENOMIC DNA]</scope>
    <source>
        <strain evidence="3">cv. Monte Gargano</strain>
    </source>
</reference>
<evidence type="ECO:0000313" key="3">
    <source>
        <dbReference type="Proteomes" id="UP000029121"/>
    </source>
</evidence>
<dbReference type="InterPro" id="IPR032675">
    <property type="entry name" value="LRR_dom_sf"/>
</dbReference>
<accession>R0FTH6</accession>
<dbReference type="AlphaFoldDB" id="R0FTH6"/>
<dbReference type="Gene3D" id="3.80.10.10">
    <property type="entry name" value="Ribonuclease Inhibitor"/>
    <property type="match status" value="1"/>
</dbReference>
<name>R0FTH6_9BRAS</name>
<dbReference type="OrthoDB" id="612216at2759"/>
<dbReference type="SUPFAM" id="SSF52047">
    <property type="entry name" value="RNI-like"/>
    <property type="match status" value="1"/>
</dbReference>
<dbReference type="Proteomes" id="UP000029121">
    <property type="component" value="Unassembled WGS sequence"/>
</dbReference>
<dbReference type="InterPro" id="IPR055294">
    <property type="entry name" value="FBL60-like"/>
</dbReference>
<organism evidence="2 3">
    <name type="scientific">Capsella rubella</name>
    <dbReference type="NCBI Taxonomy" id="81985"/>
    <lineage>
        <taxon>Eukaryota</taxon>
        <taxon>Viridiplantae</taxon>
        <taxon>Streptophyta</taxon>
        <taxon>Embryophyta</taxon>
        <taxon>Tracheophyta</taxon>
        <taxon>Spermatophyta</taxon>
        <taxon>Magnoliopsida</taxon>
        <taxon>eudicotyledons</taxon>
        <taxon>Gunneridae</taxon>
        <taxon>Pentapetalae</taxon>
        <taxon>rosids</taxon>
        <taxon>malvids</taxon>
        <taxon>Brassicales</taxon>
        <taxon>Brassicaceae</taxon>
        <taxon>Camelineae</taxon>
        <taxon>Capsella</taxon>
    </lineage>
</organism>
<evidence type="ECO:0000259" key="1">
    <source>
        <dbReference type="Pfam" id="PF24758"/>
    </source>
</evidence>
<keyword evidence="3" id="KW-1185">Reference proteome</keyword>
<dbReference type="EMBL" id="KB870809">
    <property type="protein sequence ID" value="EOA26162.1"/>
    <property type="molecule type" value="Genomic_DNA"/>
</dbReference>
<proteinExistence type="predicted"/>
<feature type="non-terminal residue" evidence="2">
    <location>
        <position position="1"/>
    </location>
</feature>